<evidence type="ECO:0000313" key="2">
    <source>
        <dbReference type="Proteomes" id="UP001286313"/>
    </source>
</evidence>
<sequence>MAARLLSSGERSVVVYAKNLQSLCVGLRCFSSQGRNNSNETAPPPDVKDVTGEPLSTWLDIKSGIFGPSDQRLPLPGNVGLVQQLLPIKPGTLTSISPVTSKTQTTSNLLAQQINEDQQLQALDQCSFNGVVTITEDTTQNMSPNPSDILECKAQLCPDLVKKDFLDLFPGRNLRDGPLAVVTLSQKTQHDMSAWTEEMELEREELLECFIVAAEDICNTLEAEGYWADFIDPSSGRPYHGDFTNATLFETDERYRYLGFCIEDLGCCKIISHRLWGTHVFVGAIFTNAPVESEVLDMALKKHKNRQNSS</sequence>
<keyword evidence="2" id="KW-1185">Reference proteome</keyword>
<dbReference type="GO" id="GO:0009235">
    <property type="term" value="P:cobalamin metabolic process"/>
    <property type="evidence" value="ECO:0007669"/>
    <property type="project" value="InterPro"/>
</dbReference>
<comment type="caution">
    <text evidence="1">The sequence shown here is derived from an EMBL/GenBank/DDBJ whole genome shotgun (WGS) entry which is preliminary data.</text>
</comment>
<dbReference type="Pfam" id="PF10229">
    <property type="entry name" value="MMADHC"/>
    <property type="match status" value="1"/>
</dbReference>
<dbReference type="Proteomes" id="UP001286313">
    <property type="component" value="Unassembled WGS sequence"/>
</dbReference>
<dbReference type="GO" id="GO:0005739">
    <property type="term" value="C:mitochondrion"/>
    <property type="evidence" value="ECO:0007669"/>
    <property type="project" value="TreeGrafter"/>
</dbReference>
<reference evidence="1" key="1">
    <citation type="submission" date="2023-10" db="EMBL/GenBank/DDBJ databases">
        <title>Genome assemblies of two species of porcelain crab, Petrolisthes cinctipes and Petrolisthes manimaculis (Anomura: Porcellanidae).</title>
        <authorList>
            <person name="Angst P."/>
        </authorList>
    </citation>
    <scope>NUCLEOTIDE SEQUENCE</scope>
    <source>
        <strain evidence="1">PB745_01</strain>
        <tissue evidence="1">Gill</tissue>
    </source>
</reference>
<proteinExistence type="predicted"/>
<dbReference type="EMBL" id="JAWQEG010001363">
    <property type="protein sequence ID" value="KAK3880008.1"/>
    <property type="molecule type" value="Genomic_DNA"/>
</dbReference>
<accession>A0AAE1FY94</accession>
<protein>
    <recommendedName>
        <fullName evidence="3">Methylmalonic aciduria and homocystinuria type D protein</fullName>
    </recommendedName>
</protein>
<organism evidence="1 2">
    <name type="scientific">Petrolisthes cinctipes</name>
    <name type="common">Flat porcelain crab</name>
    <dbReference type="NCBI Taxonomy" id="88211"/>
    <lineage>
        <taxon>Eukaryota</taxon>
        <taxon>Metazoa</taxon>
        <taxon>Ecdysozoa</taxon>
        <taxon>Arthropoda</taxon>
        <taxon>Crustacea</taxon>
        <taxon>Multicrustacea</taxon>
        <taxon>Malacostraca</taxon>
        <taxon>Eumalacostraca</taxon>
        <taxon>Eucarida</taxon>
        <taxon>Decapoda</taxon>
        <taxon>Pleocyemata</taxon>
        <taxon>Anomura</taxon>
        <taxon>Galatheoidea</taxon>
        <taxon>Porcellanidae</taxon>
        <taxon>Petrolisthes</taxon>
    </lineage>
</organism>
<gene>
    <name evidence="1" type="ORF">Pcinc_015463</name>
</gene>
<evidence type="ECO:0000313" key="1">
    <source>
        <dbReference type="EMBL" id="KAK3880008.1"/>
    </source>
</evidence>
<name>A0AAE1FY94_PETCI</name>
<dbReference type="PANTHER" id="PTHR13192:SF3">
    <property type="entry name" value="COBALAMIN TRAFFICKING PROTEIN CBLD"/>
    <property type="match status" value="1"/>
</dbReference>
<dbReference type="InterPro" id="IPR019362">
    <property type="entry name" value="MMADHC"/>
</dbReference>
<dbReference type="AlphaFoldDB" id="A0AAE1FY94"/>
<dbReference type="PANTHER" id="PTHR13192">
    <property type="entry name" value="MY011 PROTEIN"/>
    <property type="match status" value="1"/>
</dbReference>
<evidence type="ECO:0008006" key="3">
    <source>
        <dbReference type="Google" id="ProtNLM"/>
    </source>
</evidence>